<accession>A0ABP0QBE5</accession>
<sequence length="173" mass="19845">MGGPCKAFAMQTTLQFAHRIGGEDCTKLLMRLRKTMCAVLWCLLCFMFHALFQGGVCESESSLGRCRWFLHVSTAPFTYMHVDLGAELGNCPRRLGHKQTKCVSPYAEFKEKVFLETATVVDSTVSTRGQESRPEVDSTTRSFCFKQCQTVLEREKEWRLEEVWDLCRNHLSM</sequence>
<reference evidence="2 3" key="1">
    <citation type="submission" date="2024-02" db="EMBL/GenBank/DDBJ databases">
        <authorList>
            <person name="Chen Y."/>
            <person name="Shah S."/>
            <person name="Dougan E. K."/>
            <person name="Thang M."/>
            <person name="Chan C."/>
        </authorList>
    </citation>
    <scope>NUCLEOTIDE SEQUENCE [LARGE SCALE GENOMIC DNA]</scope>
</reference>
<evidence type="ECO:0000313" key="3">
    <source>
        <dbReference type="Proteomes" id="UP001642484"/>
    </source>
</evidence>
<comment type="caution">
    <text evidence="2">The sequence shown here is derived from an EMBL/GenBank/DDBJ whole genome shotgun (WGS) entry which is preliminary data.</text>
</comment>
<organism evidence="2 3">
    <name type="scientific">Durusdinium trenchii</name>
    <dbReference type="NCBI Taxonomy" id="1381693"/>
    <lineage>
        <taxon>Eukaryota</taxon>
        <taxon>Sar</taxon>
        <taxon>Alveolata</taxon>
        <taxon>Dinophyceae</taxon>
        <taxon>Suessiales</taxon>
        <taxon>Symbiodiniaceae</taxon>
        <taxon>Durusdinium</taxon>
    </lineage>
</organism>
<proteinExistence type="predicted"/>
<protein>
    <submittedName>
        <fullName evidence="2">Uncharacterized protein</fullName>
    </submittedName>
</protein>
<evidence type="ECO:0000313" key="2">
    <source>
        <dbReference type="EMBL" id="CAK9084953.1"/>
    </source>
</evidence>
<dbReference type="Proteomes" id="UP001642484">
    <property type="component" value="Unassembled WGS sequence"/>
</dbReference>
<keyword evidence="1" id="KW-0812">Transmembrane</keyword>
<name>A0ABP0QBE5_9DINO</name>
<gene>
    <name evidence="2" type="ORF">CCMP2556_LOCUS41272</name>
</gene>
<keyword evidence="1" id="KW-0472">Membrane</keyword>
<dbReference type="EMBL" id="CAXAMN010024250">
    <property type="protein sequence ID" value="CAK9084953.1"/>
    <property type="molecule type" value="Genomic_DNA"/>
</dbReference>
<keyword evidence="3" id="KW-1185">Reference proteome</keyword>
<feature type="transmembrane region" description="Helical" evidence="1">
    <location>
        <begin position="37"/>
        <end position="56"/>
    </location>
</feature>
<evidence type="ECO:0000256" key="1">
    <source>
        <dbReference type="SAM" id="Phobius"/>
    </source>
</evidence>
<keyword evidence="1" id="KW-1133">Transmembrane helix</keyword>